<dbReference type="AlphaFoldDB" id="A0A4Z2G591"/>
<comment type="caution">
    <text evidence="2">The sequence shown here is derived from an EMBL/GenBank/DDBJ whole genome shotgun (WGS) entry which is preliminary data.</text>
</comment>
<feature type="region of interest" description="Disordered" evidence="1">
    <location>
        <begin position="1"/>
        <end position="129"/>
    </location>
</feature>
<name>A0A4Z2G591_9TELE</name>
<sequence>MKPVHRARSPPKRLSRERKRQPLPPREKKPSRKEQQRTQWGVLGPSAGPRWAGRAPEWSSHECSMEPGGTEGCTPRGPWESSTFSGSAAAFGSEDAEALEARRSRVGRRELGGESGGEMRVGRGGEDWG</sequence>
<feature type="compositionally biased region" description="Basic and acidic residues" evidence="1">
    <location>
        <begin position="120"/>
        <end position="129"/>
    </location>
</feature>
<feature type="compositionally biased region" description="Basic and acidic residues" evidence="1">
    <location>
        <begin position="99"/>
        <end position="112"/>
    </location>
</feature>
<feature type="compositionally biased region" description="Low complexity" evidence="1">
    <location>
        <begin position="80"/>
        <end position="93"/>
    </location>
</feature>
<organism evidence="2 3">
    <name type="scientific">Liparis tanakae</name>
    <name type="common">Tanaka's snailfish</name>
    <dbReference type="NCBI Taxonomy" id="230148"/>
    <lineage>
        <taxon>Eukaryota</taxon>
        <taxon>Metazoa</taxon>
        <taxon>Chordata</taxon>
        <taxon>Craniata</taxon>
        <taxon>Vertebrata</taxon>
        <taxon>Euteleostomi</taxon>
        <taxon>Actinopterygii</taxon>
        <taxon>Neopterygii</taxon>
        <taxon>Teleostei</taxon>
        <taxon>Neoteleostei</taxon>
        <taxon>Acanthomorphata</taxon>
        <taxon>Eupercaria</taxon>
        <taxon>Perciformes</taxon>
        <taxon>Cottioidei</taxon>
        <taxon>Cottales</taxon>
        <taxon>Liparidae</taxon>
        <taxon>Liparis</taxon>
    </lineage>
</organism>
<proteinExistence type="predicted"/>
<protein>
    <submittedName>
        <fullName evidence="2">Uncharacterized protein</fullName>
    </submittedName>
</protein>
<feature type="compositionally biased region" description="Basic residues" evidence="1">
    <location>
        <begin position="1"/>
        <end position="21"/>
    </location>
</feature>
<evidence type="ECO:0000256" key="1">
    <source>
        <dbReference type="SAM" id="MobiDB-lite"/>
    </source>
</evidence>
<dbReference type="Proteomes" id="UP000314294">
    <property type="component" value="Unassembled WGS sequence"/>
</dbReference>
<evidence type="ECO:0000313" key="2">
    <source>
        <dbReference type="EMBL" id="TNN48053.1"/>
    </source>
</evidence>
<dbReference type="EMBL" id="SRLO01000713">
    <property type="protein sequence ID" value="TNN48053.1"/>
    <property type="molecule type" value="Genomic_DNA"/>
</dbReference>
<feature type="compositionally biased region" description="Basic and acidic residues" evidence="1">
    <location>
        <begin position="25"/>
        <end position="36"/>
    </location>
</feature>
<reference evidence="2 3" key="1">
    <citation type="submission" date="2019-03" db="EMBL/GenBank/DDBJ databases">
        <title>First draft genome of Liparis tanakae, snailfish: a comprehensive survey of snailfish specific genes.</title>
        <authorList>
            <person name="Kim W."/>
            <person name="Song I."/>
            <person name="Jeong J.-H."/>
            <person name="Kim D."/>
            <person name="Kim S."/>
            <person name="Ryu S."/>
            <person name="Song J.Y."/>
            <person name="Lee S.K."/>
        </authorList>
    </citation>
    <scope>NUCLEOTIDE SEQUENCE [LARGE SCALE GENOMIC DNA]</scope>
    <source>
        <tissue evidence="2">Muscle</tissue>
    </source>
</reference>
<keyword evidence="3" id="KW-1185">Reference proteome</keyword>
<accession>A0A4Z2G591</accession>
<gene>
    <name evidence="2" type="ORF">EYF80_041758</name>
</gene>
<evidence type="ECO:0000313" key="3">
    <source>
        <dbReference type="Proteomes" id="UP000314294"/>
    </source>
</evidence>